<dbReference type="PANTHER" id="PTHR45947:SF3">
    <property type="entry name" value="SULFOQUINOVOSYL TRANSFERASE SQD2"/>
    <property type="match status" value="1"/>
</dbReference>
<dbReference type="InterPro" id="IPR050194">
    <property type="entry name" value="Glycosyltransferase_grp1"/>
</dbReference>
<feature type="domain" description="Glycosyl transferase family 1" evidence="1">
    <location>
        <begin position="184"/>
        <end position="348"/>
    </location>
</feature>
<keyword evidence="4" id="KW-1185">Reference proteome</keyword>
<dbReference type="Pfam" id="PF00534">
    <property type="entry name" value="Glycos_transf_1"/>
    <property type="match status" value="1"/>
</dbReference>
<accession>A0A2N0ZE37</accession>
<comment type="caution">
    <text evidence="3">The sequence shown here is derived from an EMBL/GenBank/DDBJ whole genome shotgun (WGS) entry which is preliminary data.</text>
</comment>
<dbReference type="SUPFAM" id="SSF53756">
    <property type="entry name" value="UDP-Glycosyltransferase/glycogen phosphorylase"/>
    <property type="match status" value="1"/>
</dbReference>
<keyword evidence="3" id="KW-0808">Transferase</keyword>
<dbReference type="GO" id="GO:0016757">
    <property type="term" value="F:glycosyltransferase activity"/>
    <property type="evidence" value="ECO:0007669"/>
    <property type="project" value="InterPro"/>
</dbReference>
<name>A0A2N0ZE37_9BACI</name>
<evidence type="ECO:0000259" key="1">
    <source>
        <dbReference type="Pfam" id="PF00534"/>
    </source>
</evidence>
<dbReference type="PANTHER" id="PTHR45947">
    <property type="entry name" value="SULFOQUINOVOSYL TRANSFERASE SQD2"/>
    <property type="match status" value="1"/>
</dbReference>
<dbReference type="InterPro" id="IPR001296">
    <property type="entry name" value="Glyco_trans_1"/>
</dbReference>
<dbReference type="Pfam" id="PF13477">
    <property type="entry name" value="Glyco_trans_4_2"/>
    <property type="match status" value="1"/>
</dbReference>
<reference evidence="3 4" key="1">
    <citation type="journal article" date="2010" name="Int. J. Syst. Evol. Microbiol.">
        <title>Bacillus horneckiae sp. nov., isolated from a spacecraft-assembly clean room.</title>
        <authorList>
            <person name="Vaishampayan P."/>
            <person name="Probst A."/>
            <person name="Krishnamurthi S."/>
            <person name="Ghosh S."/>
            <person name="Osman S."/>
            <person name="McDowall A."/>
            <person name="Ruckmani A."/>
            <person name="Mayilraj S."/>
            <person name="Venkateswaran K."/>
        </authorList>
    </citation>
    <scope>NUCLEOTIDE SEQUENCE [LARGE SCALE GENOMIC DNA]</scope>
    <source>
        <strain evidence="4">1PO1SC</strain>
    </source>
</reference>
<evidence type="ECO:0000313" key="4">
    <source>
        <dbReference type="Proteomes" id="UP000233343"/>
    </source>
</evidence>
<evidence type="ECO:0000259" key="2">
    <source>
        <dbReference type="Pfam" id="PF13477"/>
    </source>
</evidence>
<dbReference type="EMBL" id="PISD01000036">
    <property type="protein sequence ID" value="PKG27774.1"/>
    <property type="molecule type" value="Genomic_DNA"/>
</dbReference>
<protein>
    <submittedName>
        <fullName evidence="3">Glycosyltransferase family 1 protein</fullName>
    </submittedName>
</protein>
<dbReference type="AlphaFoldDB" id="A0A2N0ZE37"/>
<dbReference type="CDD" id="cd03808">
    <property type="entry name" value="GT4_CapM-like"/>
    <property type="match status" value="1"/>
</dbReference>
<gene>
    <name evidence="3" type="ORF">CWS20_16905</name>
</gene>
<dbReference type="Gene3D" id="3.40.50.2000">
    <property type="entry name" value="Glycogen Phosphorylase B"/>
    <property type="match status" value="2"/>
</dbReference>
<evidence type="ECO:0000313" key="3">
    <source>
        <dbReference type="EMBL" id="PKG27774.1"/>
    </source>
</evidence>
<proteinExistence type="predicted"/>
<feature type="domain" description="Glycosyltransferase subfamily 4-like N-terminal" evidence="2">
    <location>
        <begin position="4"/>
        <end position="146"/>
    </location>
</feature>
<dbReference type="InterPro" id="IPR028098">
    <property type="entry name" value="Glyco_trans_4-like_N"/>
</dbReference>
<dbReference type="Proteomes" id="UP000233343">
    <property type="component" value="Unassembled WGS sequence"/>
</dbReference>
<organism evidence="3 4">
    <name type="scientific">Cytobacillus horneckiae</name>
    <dbReference type="NCBI Taxonomy" id="549687"/>
    <lineage>
        <taxon>Bacteria</taxon>
        <taxon>Bacillati</taxon>
        <taxon>Bacillota</taxon>
        <taxon>Bacilli</taxon>
        <taxon>Bacillales</taxon>
        <taxon>Bacillaceae</taxon>
        <taxon>Cytobacillus</taxon>
    </lineage>
</organism>
<dbReference type="RefSeq" id="WP_066190771.1">
    <property type="nucleotide sequence ID" value="NZ_JAFDQP010000012.1"/>
</dbReference>
<sequence>MKKKILFCATVDYHIRLFHLPFIQWLKSQGWEVHVAAAGNSKLPYVDQQYHLPIHRFPLRKENILAYQLLESIIESNSYDIVDCHTPVGGMIARLAAKNRRKDGLKVMYTAHGFHFCKGAPYINWLMYYPIEKLMANYTDLLITINQEDYQLARQKKFKAADITHIHGVGVDTDQFFLVSKEQKNNLREKHRFPEDAFLLFYAAEFNRNKNQAFLIKVLALLKETLPNAILVLAGDGKELSHCRQIAYKMDVNHMVRFLGYQNNMNVLLQMSDIVVASSKREGLPVNIMEAMSCGLPIVAFPNRGHRELVLDGVNGWLECTEKGMAERIVQLAENPPLRFNLGKNGRKIIIEKYSQNQVLAEKRRVYQSIVNEMEERMEWTAH</sequence>